<dbReference type="InterPro" id="IPR001451">
    <property type="entry name" value="Hexapep"/>
</dbReference>
<dbReference type="Pfam" id="PF00132">
    <property type="entry name" value="Hexapep"/>
    <property type="match status" value="1"/>
</dbReference>
<name>A0A545TDW2_9GAMM</name>
<keyword evidence="2" id="KW-0441">Lipid A biosynthesis</keyword>
<evidence type="ECO:0000256" key="4">
    <source>
        <dbReference type="ARBA" id="ARBA00023098"/>
    </source>
</evidence>
<evidence type="ECO:0000259" key="6">
    <source>
        <dbReference type="Pfam" id="PF13720"/>
    </source>
</evidence>
<protein>
    <submittedName>
        <fullName evidence="7">Acyl-ACP--UDP-N-acetylglucosamine O-acyltransferase</fullName>
        <ecNumber evidence="7">2.3.1.129</ecNumber>
    </submittedName>
</protein>
<dbReference type="EMBL" id="VIKR01000002">
    <property type="protein sequence ID" value="TQV75409.1"/>
    <property type="molecule type" value="Genomic_DNA"/>
</dbReference>
<keyword evidence="5 7" id="KW-0012">Acyltransferase</keyword>
<dbReference type="InterPro" id="IPR029098">
    <property type="entry name" value="Acetyltransf_C"/>
</dbReference>
<keyword evidence="8" id="KW-1185">Reference proteome</keyword>
<gene>
    <name evidence="7" type="primary">lpxA</name>
    <name evidence="7" type="ORF">FLL45_10795</name>
</gene>
<evidence type="ECO:0000256" key="3">
    <source>
        <dbReference type="ARBA" id="ARBA00022679"/>
    </source>
</evidence>
<dbReference type="InterPro" id="IPR037157">
    <property type="entry name" value="Acetyltransf_C_sf"/>
</dbReference>
<dbReference type="Proteomes" id="UP000317839">
    <property type="component" value="Unassembled WGS sequence"/>
</dbReference>
<dbReference type="PANTHER" id="PTHR43480">
    <property type="entry name" value="ACYL-[ACYL-CARRIER-PROTEIN]--UDP-N-ACETYLGLUCOSAMINE O-ACYLTRANSFERASE"/>
    <property type="match status" value="1"/>
</dbReference>
<dbReference type="SUPFAM" id="SSF51161">
    <property type="entry name" value="Trimeric LpxA-like enzymes"/>
    <property type="match status" value="1"/>
</dbReference>
<evidence type="ECO:0000256" key="2">
    <source>
        <dbReference type="ARBA" id="ARBA00022556"/>
    </source>
</evidence>
<keyword evidence="4" id="KW-0443">Lipid metabolism</keyword>
<evidence type="ECO:0000313" key="7">
    <source>
        <dbReference type="EMBL" id="TQV75409.1"/>
    </source>
</evidence>
<keyword evidence="3 7" id="KW-0808">Transferase</keyword>
<reference evidence="7 8" key="1">
    <citation type="submission" date="2019-06" db="EMBL/GenBank/DDBJ databases">
        <title>Draft genome of Aliikangiella marina GYP-15.</title>
        <authorList>
            <person name="Wang G."/>
        </authorList>
    </citation>
    <scope>NUCLEOTIDE SEQUENCE [LARGE SCALE GENOMIC DNA]</scope>
    <source>
        <strain evidence="7 8">GYP-15</strain>
    </source>
</reference>
<dbReference type="GO" id="GO:0009245">
    <property type="term" value="P:lipid A biosynthetic process"/>
    <property type="evidence" value="ECO:0007669"/>
    <property type="project" value="UniProtKB-KW"/>
</dbReference>
<dbReference type="EC" id="2.3.1.129" evidence="7"/>
<proteinExistence type="predicted"/>
<dbReference type="AlphaFoldDB" id="A0A545TDW2"/>
<evidence type="ECO:0000256" key="5">
    <source>
        <dbReference type="ARBA" id="ARBA00023315"/>
    </source>
</evidence>
<dbReference type="Gene3D" id="2.160.10.10">
    <property type="entry name" value="Hexapeptide repeat proteins"/>
    <property type="match status" value="1"/>
</dbReference>
<dbReference type="PANTHER" id="PTHR43480:SF1">
    <property type="entry name" value="ACYL-[ACYL-CARRIER-PROTEIN]--UDP-N-ACETYLGLUCOSAMINE O-ACYLTRANSFERASE, MITOCHONDRIAL-RELATED"/>
    <property type="match status" value="1"/>
</dbReference>
<keyword evidence="1" id="KW-0444">Lipid biosynthesis</keyword>
<accession>A0A545TDW2</accession>
<feature type="domain" description="UDP N-acetylglucosamine O-acyltransferase C-terminal" evidence="6">
    <location>
        <begin position="175"/>
        <end position="253"/>
    </location>
</feature>
<dbReference type="GO" id="GO:0008780">
    <property type="term" value="F:acyl-[acyl-carrier-protein]-UDP-N-acetylglucosamine O-acyltransferase activity"/>
    <property type="evidence" value="ECO:0007669"/>
    <property type="project" value="UniProtKB-EC"/>
</dbReference>
<evidence type="ECO:0000256" key="1">
    <source>
        <dbReference type="ARBA" id="ARBA00022516"/>
    </source>
</evidence>
<dbReference type="CDD" id="cd03351">
    <property type="entry name" value="LbH_UDP-GlcNAc_AT"/>
    <property type="match status" value="1"/>
</dbReference>
<comment type="caution">
    <text evidence="7">The sequence shown here is derived from an EMBL/GenBank/DDBJ whole genome shotgun (WGS) entry which is preliminary data.</text>
</comment>
<dbReference type="GO" id="GO:0016020">
    <property type="term" value="C:membrane"/>
    <property type="evidence" value="ECO:0007669"/>
    <property type="project" value="GOC"/>
</dbReference>
<dbReference type="InterPro" id="IPR010137">
    <property type="entry name" value="Lipid_A_LpxA"/>
</dbReference>
<dbReference type="OrthoDB" id="9807278at2"/>
<evidence type="ECO:0000313" key="8">
    <source>
        <dbReference type="Proteomes" id="UP000317839"/>
    </source>
</evidence>
<organism evidence="7 8">
    <name type="scientific">Aliikangiella marina</name>
    <dbReference type="NCBI Taxonomy" id="1712262"/>
    <lineage>
        <taxon>Bacteria</taxon>
        <taxon>Pseudomonadati</taxon>
        <taxon>Pseudomonadota</taxon>
        <taxon>Gammaproteobacteria</taxon>
        <taxon>Oceanospirillales</taxon>
        <taxon>Pleioneaceae</taxon>
        <taxon>Aliikangiella</taxon>
    </lineage>
</organism>
<dbReference type="NCBIfam" id="TIGR01852">
    <property type="entry name" value="lipid_A_lpxA"/>
    <property type="match status" value="1"/>
</dbReference>
<dbReference type="PIRSF" id="PIRSF000456">
    <property type="entry name" value="UDP-GlcNAc_acltr"/>
    <property type="match status" value="1"/>
</dbReference>
<sequence length="255" mass="28080">MIHATAIVDPSAKIADSAEIGPYSVIGPDVVIGERTIVGPHVVIKGPTVIGEDNEIHQFASIGDIPQDLSFDKSSDTKLVIGDRNSIREYVSIHRAIPKEDYITKIGDDNMLMAHVHIGHNCILGNKIVIVNSTNLAGHVHINDWAIISGFSGIHQFCHVGAHTMLGIQSKVTQDIPPFVMYAESSPKTINARGLQRRGFDKQEIQNIRRAFKVIYRQELGQAEMLAKLDEMAKTSESVKLMADFIRNSPRGIAR</sequence>
<dbReference type="Gene3D" id="1.20.1180.10">
    <property type="entry name" value="Udp N-acetylglucosamine O-acyltransferase, C-terminal domain"/>
    <property type="match status" value="1"/>
</dbReference>
<dbReference type="Pfam" id="PF13720">
    <property type="entry name" value="Acetyltransf_11"/>
    <property type="match status" value="1"/>
</dbReference>
<dbReference type="RefSeq" id="WP_142942023.1">
    <property type="nucleotide sequence ID" value="NZ_VIKR01000002.1"/>
</dbReference>
<dbReference type="NCBIfam" id="NF003657">
    <property type="entry name" value="PRK05289.1"/>
    <property type="match status" value="1"/>
</dbReference>
<dbReference type="InterPro" id="IPR011004">
    <property type="entry name" value="Trimer_LpxA-like_sf"/>
</dbReference>